<sequence length="678" mass="76850">MNYALYHDVFIASGVNANLSHNLFFNNTGLHCLDFRSFSSLSSEAHFIQNNWFINNVALGHGHQYLERYGFQPRNLEDEFKHRPKRQVLVEENVSFDWWTHVGRDSERYRSTIFAGTSSGIYRMNAFINPDNPYEITSARIMNFNPGSIDAKKNYWGYPGTVSVASGKIRDYKDYEYLMPVAYEPVLESNTSIIDGDCPAGWFQIGVDEFKACFLYVGAVTTYTSAIIYCQEMGAFLPYLLVNDIRQKELAKRVHVITHTFIDHTDKISSFAVNFDRHIWISSVSVPSTHCGWLSSRSGSIGTQNCNSLLPFVCEKGQIGVRPYENPPLWRSGIVFATVALIILFVSLVLLALCWYRKSRKRDEEELSRKEFIRASFRLSKMERERKERTWDSITLKKNRLFNCSKSFDYGEDLILKAHRDMVHGENKSSPTVTLRTSCSKSSILTTITDHSSKKSPTYIMNMSGPTRLVVGTGTRSSDYYSILSSVRGIDSTDHYNQIIGSSSKDMEPSGQVLKENPIFNDYKYRESDTQYSCTATCSTCATDSEKYSEVDSTLTERSFYSEASSTRSSTRSDDTIVNGHLHCRFSLSNSVAPIDRMYSSKNVDTFQASNKPVMAHMAIPAKSNVNSHMPFQPTLLPQLSYSRTSQASQSLVDLAVHHNYAQRRNSTGKALPIETSL</sequence>
<reference evidence="9" key="1">
    <citation type="submission" date="2017-02" db="UniProtKB">
        <authorList>
            <consortium name="WormBaseParasite"/>
        </authorList>
    </citation>
    <scope>IDENTIFICATION</scope>
</reference>
<evidence type="ECO:0000313" key="6">
    <source>
        <dbReference type="EMBL" id="VDN51526.1"/>
    </source>
</evidence>
<evidence type="ECO:0000256" key="2">
    <source>
        <dbReference type="ARBA" id="ARBA00022737"/>
    </source>
</evidence>
<evidence type="ECO:0000259" key="5">
    <source>
        <dbReference type="Pfam" id="PF00059"/>
    </source>
</evidence>
<protein>
    <submittedName>
        <fullName evidence="9">C-type lectin domain-containing protein</fullName>
    </submittedName>
</protein>
<dbReference type="Proteomes" id="UP000038040">
    <property type="component" value="Unplaced"/>
</dbReference>
<proteinExistence type="predicted"/>
<evidence type="ECO:0000256" key="4">
    <source>
        <dbReference type="SAM" id="Phobius"/>
    </source>
</evidence>
<reference evidence="6 8" key="2">
    <citation type="submission" date="2018-11" db="EMBL/GenBank/DDBJ databases">
        <authorList>
            <consortium name="Pathogen Informatics"/>
        </authorList>
    </citation>
    <scope>NUCLEOTIDE SEQUENCE [LARGE SCALE GENOMIC DNA]</scope>
</reference>
<evidence type="ECO:0000313" key="7">
    <source>
        <dbReference type="Proteomes" id="UP000038040"/>
    </source>
</evidence>
<dbReference type="PANTHER" id="PTHR47653:SF1">
    <property type="entry name" value="DELETED IN MALIGNANT BRAIN TUMORS 1 PROTEIN"/>
    <property type="match status" value="1"/>
</dbReference>
<dbReference type="Proteomes" id="UP000274756">
    <property type="component" value="Unassembled WGS sequence"/>
</dbReference>
<dbReference type="GO" id="GO:0045217">
    <property type="term" value="P:cell-cell junction maintenance"/>
    <property type="evidence" value="ECO:0007669"/>
    <property type="project" value="TreeGrafter"/>
</dbReference>
<keyword evidence="3" id="KW-0325">Glycoprotein</keyword>
<dbReference type="InterPro" id="IPR001304">
    <property type="entry name" value="C-type_lectin-like"/>
</dbReference>
<evidence type="ECO:0000313" key="8">
    <source>
        <dbReference type="Proteomes" id="UP000274756"/>
    </source>
</evidence>
<dbReference type="SUPFAM" id="SSF56436">
    <property type="entry name" value="C-type lectin-like"/>
    <property type="match status" value="1"/>
</dbReference>
<dbReference type="InterPro" id="IPR053243">
    <property type="entry name" value="SJ_maturation_regulator"/>
</dbReference>
<keyword evidence="8" id="KW-1185">Reference proteome</keyword>
<gene>
    <name evidence="6" type="ORF">DME_LOCUS1499</name>
</gene>
<dbReference type="InterPro" id="IPR016186">
    <property type="entry name" value="C-type_lectin-like/link_sf"/>
</dbReference>
<dbReference type="STRING" id="318479.A0A0N4UH78"/>
<evidence type="ECO:0000256" key="3">
    <source>
        <dbReference type="ARBA" id="ARBA00023180"/>
    </source>
</evidence>
<dbReference type="OrthoDB" id="536948at2759"/>
<evidence type="ECO:0000313" key="9">
    <source>
        <dbReference type="WBParaSite" id="DME_0000688501-mRNA-1"/>
    </source>
</evidence>
<keyword evidence="1" id="KW-0732">Signal</keyword>
<keyword evidence="4" id="KW-0472">Membrane</keyword>
<dbReference type="WBParaSite" id="DME_0000688501-mRNA-1">
    <property type="protein sequence ID" value="DME_0000688501-mRNA-1"/>
    <property type="gene ID" value="DME_0000688501"/>
</dbReference>
<keyword evidence="2" id="KW-0677">Repeat</keyword>
<dbReference type="AlphaFoldDB" id="A0A0N4UH78"/>
<feature type="domain" description="C-type lectin" evidence="5">
    <location>
        <begin position="222"/>
        <end position="316"/>
    </location>
</feature>
<dbReference type="PANTHER" id="PTHR47653">
    <property type="entry name" value="PROTEIN BARK BEETLE"/>
    <property type="match status" value="1"/>
</dbReference>
<feature type="transmembrane region" description="Helical" evidence="4">
    <location>
        <begin position="334"/>
        <end position="356"/>
    </location>
</feature>
<evidence type="ECO:0000256" key="1">
    <source>
        <dbReference type="ARBA" id="ARBA00022729"/>
    </source>
</evidence>
<dbReference type="Gene3D" id="3.10.100.10">
    <property type="entry name" value="Mannose-Binding Protein A, subunit A"/>
    <property type="match status" value="1"/>
</dbReference>
<keyword evidence="4" id="KW-1133">Transmembrane helix</keyword>
<accession>A0A0N4UH78</accession>
<organism evidence="7 9">
    <name type="scientific">Dracunculus medinensis</name>
    <name type="common">Guinea worm</name>
    <dbReference type="NCBI Taxonomy" id="318479"/>
    <lineage>
        <taxon>Eukaryota</taxon>
        <taxon>Metazoa</taxon>
        <taxon>Ecdysozoa</taxon>
        <taxon>Nematoda</taxon>
        <taxon>Chromadorea</taxon>
        <taxon>Rhabditida</taxon>
        <taxon>Spirurina</taxon>
        <taxon>Dracunculoidea</taxon>
        <taxon>Dracunculidae</taxon>
        <taxon>Dracunculus</taxon>
    </lineage>
</organism>
<dbReference type="Pfam" id="PF00059">
    <property type="entry name" value="Lectin_C"/>
    <property type="match status" value="1"/>
</dbReference>
<name>A0A0N4UH78_DRAME</name>
<dbReference type="GO" id="GO:0016020">
    <property type="term" value="C:membrane"/>
    <property type="evidence" value="ECO:0007669"/>
    <property type="project" value="TreeGrafter"/>
</dbReference>
<dbReference type="InterPro" id="IPR016187">
    <property type="entry name" value="CTDL_fold"/>
</dbReference>
<dbReference type="EMBL" id="UYYG01000023">
    <property type="protein sequence ID" value="VDN51526.1"/>
    <property type="molecule type" value="Genomic_DNA"/>
</dbReference>
<keyword evidence="4" id="KW-0812">Transmembrane</keyword>